<evidence type="ECO:0000256" key="1">
    <source>
        <dbReference type="ARBA" id="ARBA00023015"/>
    </source>
</evidence>
<keyword evidence="3" id="KW-0804">Transcription</keyword>
<dbReference type="Pfam" id="PF00196">
    <property type="entry name" value="GerE"/>
    <property type="match status" value="1"/>
</dbReference>
<dbReference type="PRINTS" id="PR00038">
    <property type="entry name" value="HTHLUXR"/>
</dbReference>
<evidence type="ECO:0000259" key="5">
    <source>
        <dbReference type="PROSITE" id="PS50043"/>
    </source>
</evidence>
<dbReference type="Proteomes" id="UP001055200">
    <property type="component" value="Chromosome"/>
</dbReference>
<dbReference type="Gene3D" id="1.10.10.10">
    <property type="entry name" value="Winged helix-like DNA-binding domain superfamily/Winged helix DNA-binding domain"/>
    <property type="match status" value="1"/>
</dbReference>
<sequence>MEDFSRLVSEIYETVLTPRHWELAVAEIGEAFGGAQTALLVNDGVSRVVAHASFPAELTTAYNRYYARRDDIVAAVEHGTIGVVRPRAELLSSLPPSEIHHDWCTPNGFVDGLFARLTDSPSTITFAVATPGRPRKAEATKQRDLFQRLVPHLQRAVRAQQLLVDLEGRNHDLVHATNHLQHGIVLLAPNCRLIHANAAAERLLSEQQGMRMLFERVNADYLSGDASPPAGSLLWARPSSGRPLIVHVLPQPRSFAERQRPRRTVMLVIVDPDVQPRPPTAVLRYLYGLTRSEAEVAIMVSRGHGLKPIAEELTLSTATVKSHLQRVFDKTNTHRQAELARLLFAHTLCSTPTNGRTVTGDPSHEPSVPSA</sequence>
<evidence type="ECO:0000313" key="6">
    <source>
        <dbReference type="EMBL" id="ULN54132.1"/>
    </source>
</evidence>
<feature type="domain" description="HTH luxR-type" evidence="5">
    <location>
        <begin position="282"/>
        <end position="347"/>
    </location>
</feature>
<keyword evidence="1" id="KW-0805">Transcription regulation</keyword>
<keyword evidence="2" id="KW-0238">DNA-binding</keyword>
<dbReference type="SMART" id="SM00421">
    <property type="entry name" value="HTH_LUXR"/>
    <property type="match status" value="1"/>
</dbReference>
<evidence type="ECO:0000256" key="2">
    <source>
        <dbReference type="ARBA" id="ARBA00023125"/>
    </source>
</evidence>
<dbReference type="PANTHER" id="PTHR44688">
    <property type="entry name" value="DNA-BINDING TRANSCRIPTIONAL ACTIVATOR DEVR_DOSR"/>
    <property type="match status" value="1"/>
</dbReference>
<dbReference type="PROSITE" id="PS50043">
    <property type="entry name" value="HTH_LUXR_2"/>
    <property type="match status" value="1"/>
</dbReference>
<reference evidence="6" key="1">
    <citation type="submission" date="2022-08" db="EMBL/GenBank/DDBJ databases">
        <title>Complete genome sequence of 14 non-tuberculosis mycobacteria type-strains.</title>
        <authorList>
            <person name="Igarashi Y."/>
            <person name="Osugi A."/>
            <person name="Mitarai S."/>
        </authorList>
    </citation>
    <scope>NUCLEOTIDE SEQUENCE</scope>
    <source>
        <strain evidence="6">DSM 45575</strain>
    </source>
</reference>
<dbReference type="PANTHER" id="PTHR44688:SF16">
    <property type="entry name" value="DNA-BINDING TRANSCRIPTIONAL ACTIVATOR DEVR_DOSR"/>
    <property type="match status" value="1"/>
</dbReference>
<evidence type="ECO:0000256" key="3">
    <source>
        <dbReference type="ARBA" id="ARBA00023163"/>
    </source>
</evidence>
<proteinExistence type="predicted"/>
<feature type="region of interest" description="Disordered" evidence="4">
    <location>
        <begin position="351"/>
        <end position="371"/>
    </location>
</feature>
<dbReference type="EMBL" id="CP092365">
    <property type="protein sequence ID" value="ULN54132.1"/>
    <property type="molecule type" value="Genomic_DNA"/>
</dbReference>
<gene>
    <name evidence="6" type="ORF">MIU77_07680</name>
</gene>
<organism evidence="6 7">
    <name type="scientific">Mycolicibacillus parakoreensis</name>
    <dbReference type="NCBI Taxonomy" id="1069221"/>
    <lineage>
        <taxon>Bacteria</taxon>
        <taxon>Bacillati</taxon>
        <taxon>Actinomycetota</taxon>
        <taxon>Actinomycetes</taxon>
        <taxon>Mycobacteriales</taxon>
        <taxon>Mycobacteriaceae</taxon>
        <taxon>Mycolicibacillus</taxon>
    </lineage>
</organism>
<dbReference type="CDD" id="cd06170">
    <property type="entry name" value="LuxR_C_like"/>
    <property type="match status" value="1"/>
</dbReference>
<dbReference type="InterPro" id="IPR000792">
    <property type="entry name" value="Tscrpt_reg_LuxR_C"/>
</dbReference>
<dbReference type="InterPro" id="IPR016032">
    <property type="entry name" value="Sig_transdc_resp-reg_C-effctor"/>
</dbReference>
<keyword evidence="7" id="KW-1185">Reference proteome</keyword>
<dbReference type="SUPFAM" id="SSF46894">
    <property type="entry name" value="C-terminal effector domain of the bipartite response regulators"/>
    <property type="match status" value="1"/>
</dbReference>
<protein>
    <submittedName>
        <fullName evidence="6">Helix-turn-helix transcriptional regulator</fullName>
    </submittedName>
</protein>
<accession>A0ABY3U7R0</accession>
<dbReference type="RefSeq" id="WP_240172332.1">
    <property type="nucleotide sequence ID" value="NZ_CP092365.1"/>
</dbReference>
<evidence type="ECO:0000313" key="7">
    <source>
        <dbReference type="Proteomes" id="UP001055200"/>
    </source>
</evidence>
<dbReference type="InterPro" id="IPR036388">
    <property type="entry name" value="WH-like_DNA-bd_sf"/>
</dbReference>
<evidence type="ECO:0000256" key="4">
    <source>
        <dbReference type="SAM" id="MobiDB-lite"/>
    </source>
</evidence>
<name>A0ABY3U7R0_9MYCO</name>